<evidence type="ECO:0000313" key="7">
    <source>
        <dbReference type="Proteomes" id="UP000192761"/>
    </source>
</evidence>
<reference evidence="6 7" key="1">
    <citation type="submission" date="2017-04" db="EMBL/GenBank/DDBJ databases">
        <authorList>
            <person name="Afonso C.L."/>
            <person name="Miller P.J."/>
            <person name="Scott M.A."/>
            <person name="Spackman E."/>
            <person name="Goraichik I."/>
            <person name="Dimitrov K.M."/>
            <person name="Suarez D.L."/>
            <person name="Swayne D.E."/>
        </authorList>
    </citation>
    <scope>NUCLEOTIDE SEQUENCE [LARGE SCALE GENOMIC DNA]</scope>
    <source>
        <strain evidence="6 7">DSM 23236</strain>
    </source>
</reference>
<evidence type="ECO:0000256" key="3">
    <source>
        <dbReference type="ARBA" id="ARBA00022490"/>
    </source>
</evidence>
<dbReference type="PANTHER" id="PTHR38097:SF2">
    <property type="entry name" value="DNA-BINDING PROTEIN STPA"/>
    <property type="match status" value="1"/>
</dbReference>
<dbReference type="Proteomes" id="UP000192761">
    <property type="component" value="Unassembled WGS sequence"/>
</dbReference>
<evidence type="ECO:0000256" key="4">
    <source>
        <dbReference type="ARBA" id="ARBA00023125"/>
    </source>
</evidence>
<dbReference type="Pfam" id="PF00816">
    <property type="entry name" value="Histone_HNS"/>
    <property type="match status" value="1"/>
</dbReference>
<gene>
    <name evidence="6" type="ORF">SAMN02745857_03275</name>
</gene>
<dbReference type="GO" id="GO:0003681">
    <property type="term" value="F:bent DNA binding"/>
    <property type="evidence" value="ECO:0007669"/>
    <property type="project" value="TreeGrafter"/>
</dbReference>
<dbReference type="InterPro" id="IPR027444">
    <property type="entry name" value="H-NS_C_dom"/>
</dbReference>
<dbReference type="RefSeq" id="WP_176216977.1">
    <property type="nucleotide sequence ID" value="NZ_FWXD01000022.1"/>
</dbReference>
<proteinExistence type="inferred from homology"/>
<dbReference type="GO" id="GO:0000976">
    <property type="term" value="F:transcription cis-regulatory region binding"/>
    <property type="evidence" value="ECO:0007669"/>
    <property type="project" value="TreeGrafter"/>
</dbReference>
<comment type="similarity">
    <text evidence="2">Belongs to the histone-like protein H-NS family.</text>
</comment>
<dbReference type="EMBL" id="FWXD01000022">
    <property type="protein sequence ID" value="SMC28471.1"/>
    <property type="molecule type" value="Genomic_DNA"/>
</dbReference>
<evidence type="ECO:0000256" key="1">
    <source>
        <dbReference type="ARBA" id="ARBA00004453"/>
    </source>
</evidence>
<comment type="subcellular location">
    <subcellularLocation>
        <location evidence="1">Cytoplasm</location>
        <location evidence="1">Nucleoid</location>
    </subcellularLocation>
</comment>
<evidence type="ECO:0000313" key="6">
    <source>
        <dbReference type="EMBL" id="SMC28471.1"/>
    </source>
</evidence>
<sequence length="107" mass="11787">MADLSQYTLPQLYELQKEVSTRIANKQVTEKHATLVALRQLAQERGFDLHELLGAAPVAKGGKPKVVGTAQYKNPADASQTWTGRGRKPQWVLDFLANGGELDTLKN</sequence>
<dbReference type="SMART" id="SM00528">
    <property type="entry name" value="HNS"/>
    <property type="match status" value="1"/>
</dbReference>
<dbReference type="GO" id="GO:0009295">
    <property type="term" value="C:nucleoid"/>
    <property type="evidence" value="ECO:0007669"/>
    <property type="project" value="UniProtKB-SubCell"/>
</dbReference>
<protein>
    <submittedName>
        <fullName evidence="6">DNA-binding protein H-NS</fullName>
    </submittedName>
</protein>
<accession>A0A1W1XY45</accession>
<dbReference type="InterPro" id="IPR037150">
    <property type="entry name" value="H-NS_C_dom_sf"/>
</dbReference>
<evidence type="ECO:0000256" key="2">
    <source>
        <dbReference type="ARBA" id="ARBA00010610"/>
    </source>
</evidence>
<dbReference type="SUPFAM" id="SSF81273">
    <property type="entry name" value="H-NS histone-like proteins"/>
    <property type="match status" value="1"/>
</dbReference>
<name>A0A1W1XY45_9NEIS</name>
<dbReference type="GO" id="GO:0005829">
    <property type="term" value="C:cytosol"/>
    <property type="evidence" value="ECO:0007669"/>
    <property type="project" value="TreeGrafter"/>
</dbReference>
<keyword evidence="4 6" id="KW-0238">DNA-binding</keyword>
<dbReference type="GO" id="GO:0001217">
    <property type="term" value="F:DNA-binding transcription repressor activity"/>
    <property type="evidence" value="ECO:0007669"/>
    <property type="project" value="TreeGrafter"/>
</dbReference>
<dbReference type="Gene3D" id="4.10.430.10">
    <property type="entry name" value="Histone-like protein H-NS, C-terminal domain"/>
    <property type="match status" value="1"/>
</dbReference>
<keyword evidence="3" id="KW-0963">Cytoplasm</keyword>
<dbReference type="PANTHER" id="PTHR38097">
    <property type="match status" value="1"/>
</dbReference>
<dbReference type="GO" id="GO:0032993">
    <property type="term" value="C:protein-DNA complex"/>
    <property type="evidence" value="ECO:0007669"/>
    <property type="project" value="TreeGrafter"/>
</dbReference>
<dbReference type="GO" id="GO:0003680">
    <property type="term" value="F:minor groove of adenine-thymine-rich DNA binding"/>
    <property type="evidence" value="ECO:0007669"/>
    <property type="project" value="TreeGrafter"/>
</dbReference>
<organism evidence="6 7">
    <name type="scientific">Andreprevotia lacus DSM 23236</name>
    <dbReference type="NCBI Taxonomy" id="1121001"/>
    <lineage>
        <taxon>Bacteria</taxon>
        <taxon>Pseudomonadati</taxon>
        <taxon>Pseudomonadota</taxon>
        <taxon>Betaproteobacteria</taxon>
        <taxon>Neisseriales</taxon>
        <taxon>Chitinibacteraceae</taxon>
        <taxon>Andreprevotia</taxon>
    </lineage>
</organism>
<dbReference type="AlphaFoldDB" id="A0A1W1XY45"/>
<keyword evidence="7" id="KW-1185">Reference proteome</keyword>
<feature type="domain" description="DNA-binding protein H-NS-like C-terminal" evidence="5">
    <location>
        <begin position="62"/>
        <end position="107"/>
    </location>
</feature>
<evidence type="ECO:0000259" key="5">
    <source>
        <dbReference type="SMART" id="SM00528"/>
    </source>
</evidence>